<accession>A0ABW5R9X6</accession>
<dbReference type="Proteomes" id="UP001597497">
    <property type="component" value="Unassembled WGS sequence"/>
</dbReference>
<organism evidence="1 2">
    <name type="scientific">Marinicrinis sediminis</name>
    <dbReference type="NCBI Taxonomy" id="1652465"/>
    <lineage>
        <taxon>Bacteria</taxon>
        <taxon>Bacillati</taxon>
        <taxon>Bacillota</taxon>
        <taxon>Bacilli</taxon>
        <taxon>Bacillales</taxon>
        <taxon>Paenibacillaceae</taxon>
    </lineage>
</organism>
<protein>
    <submittedName>
        <fullName evidence="1">DNA-binding protein</fullName>
    </submittedName>
</protein>
<name>A0ABW5R9X6_9BACL</name>
<proteinExistence type="predicted"/>
<evidence type="ECO:0000313" key="2">
    <source>
        <dbReference type="Proteomes" id="UP001597497"/>
    </source>
</evidence>
<dbReference type="RefSeq" id="WP_379929267.1">
    <property type="nucleotide sequence ID" value="NZ_JBHUMM010000015.1"/>
</dbReference>
<keyword evidence="2" id="KW-1185">Reference proteome</keyword>
<keyword evidence="1" id="KW-0238">DNA-binding</keyword>
<sequence>MDRKTIKRLRDLPDPVTAREIQEFLGISKNSAHNLLNENQFHVLRVGKLKFAPKQSFVKWYLGA</sequence>
<gene>
    <name evidence="1" type="ORF">ACFSUC_09255</name>
</gene>
<dbReference type="GO" id="GO:0003677">
    <property type="term" value="F:DNA binding"/>
    <property type="evidence" value="ECO:0007669"/>
    <property type="project" value="UniProtKB-KW"/>
</dbReference>
<dbReference type="EMBL" id="JBHUMM010000015">
    <property type="protein sequence ID" value="MFD2671793.1"/>
    <property type="molecule type" value="Genomic_DNA"/>
</dbReference>
<comment type="caution">
    <text evidence="1">The sequence shown here is derived from an EMBL/GenBank/DDBJ whole genome shotgun (WGS) entry which is preliminary data.</text>
</comment>
<reference evidence="2" key="1">
    <citation type="journal article" date="2019" name="Int. J. Syst. Evol. Microbiol.">
        <title>The Global Catalogue of Microorganisms (GCM) 10K type strain sequencing project: providing services to taxonomists for standard genome sequencing and annotation.</title>
        <authorList>
            <consortium name="The Broad Institute Genomics Platform"/>
            <consortium name="The Broad Institute Genome Sequencing Center for Infectious Disease"/>
            <person name="Wu L."/>
            <person name="Ma J."/>
        </authorList>
    </citation>
    <scope>NUCLEOTIDE SEQUENCE [LARGE SCALE GENOMIC DNA]</scope>
    <source>
        <strain evidence="2">KCTC 33676</strain>
    </source>
</reference>
<evidence type="ECO:0000313" key="1">
    <source>
        <dbReference type="EMBL" id="MFD2671793.1"/>
    </source>
</evidence>